<gene>
    <name evidence="1" type="ORF">KX928_16000</name>
</gene>
<dbReference type="EMBL" id="JAHXDN010000004">
    <property type="protein sequence ID" value="MBW4709295.1"/>
    <property type="molecule type" value="Genomic_DNA"/>
</dbReference>
<evidence type="ECO:0000313" key="2">
    <source>
        <dbReference type="Proteomes" id="UP001138661"/>
    </source>
</evidence>
<keyword evidence="2" id="KW-1185">Reference proteome</keyword>
<name>A0A9X1FWE8_9RHOB</name>
<sequence length="185" mass="21259">MPDAKNHTADITAEQEDRALFKTYGGPIAIELVPRMNRVRADTLLIRGFFDNNTEITAVFSGRRARETGPLEAQLQWLDNQARHAAVAARRPVPAADMIRLQVQIKGCWRHDFRRDDEGNETRSYQLVVARWAFTNPRGELQQFGEPPSFDTRTRKRPKSYILGMREIDAVPQASRHFRSDQETP</sequence>
<reference evidence="1" key="1">
    <citation type="submission" date="2021-07" db="EMBL/GenBank/DDBJ databases">
        <title>Roseobacter insulae sp. nov., isolated from a tidal flat.</title>
        <authorList>
            <person name="Park S."/>
            <person name="Yoon J.-H."/>
        </authorList>
    </citation>
    <scope>NUCLEOTIDE SEQUENCE</scope>
    <source>
        <strain evidence="1">YSTF-M11</strain>
    </source>
</reference>
<comment type="caution">
    <text evidence="1">The sequence shown here is derived from an EMBL/GenBank/DDBJ whole genome shotgun (WGS) entry which is preliminary data.</text>
</comment>
<proteinExistence type="predicted"/>
<dbReference type="AlphaFoldDB" id="A0A9X1FWE8"/>
<dbReference type="Proteomes" id="UP001138661">
    <property type="component" value="Unassembled WGS sequence"/>
</dbReference>
<dbReference type="RefSeq" id="WP_219504653.1">
    <property type="nucleotide sequence ID" value="NZ_JAHXDN010000004.1"/>
</dbReference>
<protein>
    <submittedName>
        <fullName evidence="1">Uncharacterized protein</fullName>
    </submittedName>
</protein>
<evidence type="ECO:0000313" key="1">
    <source>
        <dbReference type="EMBL" id="MBW4709295.1"/>
    </source>
</evidence>
<accession>A0A9X1FWE8</accession>
<organism evidence="1 2">
    <name type="scientific">Roseobacter insulae</name>
    <dbReference type="NCBI Taxonomy" id="2859783"/>
    <lineage>
        <taxon>Bacteria</taxon>
        <taxon>Pseudomonadati</taxon>
        <taxon>Pseudomonadota</taxon>
        <taxon>Alphaproteobacteria</taxon>
        <taxon>Rhodobacterales</taxon>
        <taxon>Roseobacteraceae</taxon>
        <taxon>Roseobacter</taxon>
    </lineage>
</organism>